<feature type="non-terminal residue" evidence="3">
    <location>
        <position position="1"/>
    </location>
</feature>
<dbReference type="InterPro" id="IPR041588">
    <property type="entry name" value="Integrase_H2C2"/>
</dbReference>
<sequence length="266" mass="30181">LKYLSTHRDLNSRLTRWALILSEYRFSIVHKAGKSHGNADALSRVLTTEVRYLPVVTIDELREEQAVDSDIGSLAKKKNYELSQDKLLCKVTVEGLKVVIPTKLRGKILQLHHDLPQAGHGGNKKTLKRIQEQFWWPGMKEDVRNYVQSCTSCSQRKHYGVKTAPLGKFSEPTECFSQISADIVGPLPLTPRGNRYFLSIIDQFSRYVDFYPLQDHTAESIAMAFLQYFGRVGAPGQILTDQGAEFSSELIGHFCSFFKVKKVRTT</sequence>
<dbReference type="GO" id="GO:0003964">
    <property type="term" value="F:RNA-directed DNA polymerase activity"/>
    <property type="evidence" value="ECO:0007669"/>
    <property type="project" value="UniProtKB-EC"/>
</dbReference>
<evidence type="ECO:0000259" key="2">
    <source>
        <dbReference type="PROSITE" id="PS50994"/>
    </source>
</evidence>
<dbReference type="Gene3D" id="1.10.340.70">
    <property type="match status" value="1"/>
</dbReference>
<dbReference type="InterPro" id="IPR050951">
    <property type="entry name" value="Retrovirus_Pol_polyprotein"/>
</dbReference>
<dbReference type="GO" id="GO:0015074">
    <property type="term" value="P:DNA integration"/>
    <property type="evidence" value="ECO:0007669"/>
    <property type="project" value="InterPro"/>
</dbReference>
<evidence type="ECO:0000313" key="3">
    <source>
        <dbReference type="EMBL" id="JAG05271.1"/>
    </source>
</evidence>
<dbReference type="PROSITE" id="PS50994">
    <property type="entry name" value="INTEGRASE"/>
    <property type="match status" value="1"/>
</dbReference>
<evidence type="ECO:0000256" key="1">
    <source>
        <dbReference type="ARBA" id="ARBA00012493"/>
    </source>
</evidence>
<dbReference type="InterPro" id="IPR001584">
    <property type="entry name" value="Integrase_cat-core"/>
</dbReference>
<dbReference type="Gene3D" id="3.30.420.10">
    <property type="entry name" value="Ribonuclease H-like superfamily/Ribonuclease H"/>
    <property type="match status" value="1"/>
</dbReference>
<accession>A0A0A9WD02</accession>
<dbReference type="Pfam" id="PF17921">
    <property type="entry name" value="Integrase_H2C2"/>
    <property type="match status" value="1"/>
</dbReference>
<dbReference type="EMBL" id="GBHO01038333">
    <property type="protein sequence ID" value="JAG05271.1"/>
    <property type="molecule type" value="Transcribed_RNA"/>
</dbReference>
<dbReference type="AlphaFoldDB" id="A0A0A9WD02"/>
<dbReference type="FunFam" id="1.10.340.70:FF:000001">
    <property type="entry name" value="Retrovirus-related Pol polyprotein from transposon gypsy-like Protein"/>
    <property type="match status" value="1"/>
</dbReference>
<dbReference type="EC" id="2.7.7.49" evidence="1"/>
<dbReference type="Pfam" id="PF00665">
    <property type="entry name" value="rve"/>
    <property type="match status" value="1"/>
</dbReference>
<dbReference type="InterPro" id="IPR012337">
    <property type="entry name" value="RNaseH-like_sf"/>
</dbReference>
<reference evidence="3" key="1">
    <citation type="journal article" date="2014" name="PLoS ONE">
        <title>Transcriptome-Based Identification of ABC Transporters in the Western Tarnished Plant Bug Lygus hesperus.</title>
        <authorList>
            <person name="Hull J.J."/>
            <person name="Chaney K."/>
            <person name="Geib S.M."/>
            <person name="Fabrick J.A."/>
            <person name="Brent C.S."/>
            <person name="Walsh D."/>
            <person name="Lavine L.C."/>
        </authorList>
    </citation>
    <scope>NUCLEOTIDE SEQUENCE</scope>
</reference>
<reference evidence="3" key="2">
    <citation type="submission" date="2014-07" db="EMBL/GenBank/DDBJ databases">
        <authorList>
            <person name="Hull J."/>
        </authorList>
    </citation>
    <scope>NUCLEOTIDE SEQUENCE</scope>
</reference>
<dbReference type="SUPFAM" id="SSF53098">
    <property type="entry name" value="Ribonuclease H-like"/>
    <property type="match status" value="1"/>
</dbReference>
<gene>
    <name evidence="3" type="ORF">CM83_2012</name>
</gene>
<dbReference type="PANTHER" id="PTHR37984">
    <property type="entry name" value="PROTEIN CBG26694"/>
    <property type="match status" value="1"/>
</dbReference>
<name>A0A0A9WD02_LYGHE</name>
<protein>
    <recommendedName>
        <fullName evidence="1">RNA-directed DNA polymerase</fullName>
        <ecNumber evidence="1">2.7.7.49</ecNumber>
    </recommendedName>
</protein>
<organism evidence="3">
    <name type="scientific">Lygus hesperus</name>
    <name type="common">Western plant bug</name>
    <dbReference type="NCBI Taxonomy" id="30085"/>
    <lineage>
        <taxon>Eukaryota</taxon>
        <taxon>Metazoa</taxon>
        <taxon>Ecdysozoa</taxon>
        <taxon>Arthropoda</taxon>
        <taxon>Hexapoda</taxon>
        <taxon>Insecta</taxon>
        <taxon>Pterygota</taxon>
        <taxon>Neoptera</taxon>
        <taxon>Paraneoptera</taxon>
        <taxon>Hemiptera</taxon>
        <taxon>Heteroptera</taxon>
        <taxon>Panheteroptera</taxon>
        <taxon>Cimicomorpha</taxon>
        <taxon>Miridae</taxon>
        <taxon>Mirini</taxon>
        <taxon>Lygus</taxon>
    </lineage>
</organism>
<proteinExistence type="predicted"/>
<feature type="non-terminal residue" evidence="3">
    <location>
        <position position="266"/>
    </location>
</feature>
<dbReference type="GO" id="GO:0003676">
    <property type="term" value="F:nucleic acid binding"/>
    <property type="evidence" value="ECO:0007669"/>
    <property type="project" value="InterPro"/>
</dbReference>
<feature type="domain" description="Integrase catalytic" evidence="2">
    <location>
        <begin position="168"/>
        <end position="266"/>
    </location>
</feature>
<dbReference type="PANTHER" id="PTHR37984:SF5">
    <property type="entry name" value="PROTEIN NYNRIN-LIKE"/>
    <property type="match status" value="1"/>
</dbReference>
<dbReference type="InterPro" id="IPR036397">
    <property type="entry name" value="RNaseH_sf"/>
</dbReference>